<sequence>MSNVVQGTGKIWCRLFDHKAFIGGEITFTLQEFEEKRGETEVDSLFNIIEHIADIKDSQIDRVKEAINDTLPLSLKDLDEALNYCSKFSELEEYYKEVSFL</sequence>
<evidence type="ECO:0000313" key="3">
    <source>
        <dbReference type="EMBL" id="CAH0562569.1"/>
    </source>
</evidence>
<name>A0A9P0BGC4_BRAAE</name>
<dbReference type="Proteomes" id="UP001154078">
    <property type="component" value="Chromosome 8"/>
</dbReference>
<organism evidence="3 4">
    <name type="scientific">Brassicogethes aeneus</name>
    <name type="common">Rape pollen beetle</name>
    <name type="synonym">Meligethes aeneus</name>
    <dbReference type="NCBI Taxonomy" id="1431903"/>
    <lineage>
        <taxon>Eukaryota</taxon>
        <taxon>Metazoa</taxon>
        <taxon>Ecdysozoa</taxon>
        <taxon>Arthropoda</taxon>
        <taxon>Hexapoda</taxon>
        <taxon>Insecta</taxon>
        <taxon>Pterygota</taxon>
        <taxon>Neoptera</taxon>
        <taxon>Endopterygota</taxon>
        <taxon>Coleoptera</taxon>
        <taxon>Polyphaga</taxon>
        <taxon>Cucujiformia</taxon>
        <taxon>Nitidulidae</taxon>
        <taxon>Meligethinae</taxon>
        <taxon>Brassicogethes</taxon>
    </lineage>
</organism>
<reference evidence="3" key="1">
    <citation type="submission" date="2021-12" db="EMBL/GenBank/DDBJ databases">
        <authorList>
            <person name="King R."/>
        </authorList>
    </citation>
    <scope>NUCLEOTIDE SEQUENCE</scope>
</reference>
<dbReference type="PANTHER" id="PTHR31784">
    <property type="entry name" value="BIOGENESIS OF LYSOSOME-RELATED ORGANELLES COMPLEX 1 SUBUNIT 5"/>
    <property type="match status" value="1"/>
</dbReference>
<gene>
    <name evidence="3" type="ORF">MELIAE_LOCUS11648</name>
</gene>
<dbReference type="EMBL" id="OV121139">
    <property type="protein sequence ID" value="CAH0562569.1"/>
    <property type="molecule type" value="Genomic_DNA"/>
</dbReference>
<dbReference type="PANTHER" id="PTHR31784:SF2">
    <property type="entry name" value="BIOGENESIS OF LYSOSOME-RELATED ORGANELLES COMPLEX 1 SUBUNIT 5"/>
    <property type="match status" value="1"/>
</dbReference>
<comment type="similarity">
    <text evidence="1">Belongs to the BLOC1S5 family.</text>
</comment>
<keyword evidence="4" id="KW-1185">Reference proteome</keyword>
<evidence type="ECO:0000256" key="1">
    <source>
        <dbReference type="ARBA" id="ARBA00010754"/>
    </source>
</evidence>
<evidence type="ECO:0000313" key="4">
    <source>
        <dbReference type="Proteomes" id="UP001154078"/>
    </source>
</evidence>
<dbReference type="GO" id="GO:0031083">
    <property type="term" value="C:BLOC-1 complex"/>
    <property type="evidence" value="ECO:0007669"/>
    <property type="project" value="InterPro"/>
</dbReference>
<dbReference type="AlphaFoldDB" id="A0A9P0BGC4"/>
<dbReference type="OrthoDB" id="18964at2759"/>
<dbReference type="InterPro" id="IPR017243">
    <property type="entry name" value="Bloc1s5"/>
</dbReference>
<protein>
    <recommendedName>
        <fullName evidence="2">Biogenesis of lysosome-related organelles complex 1 subunit 5</fullName>
    </recommendedName>
</protein>
<dbReference type="Pfam" id="PF14942">
    <property type="entry name" value="Muted"/>
    <property type="match status" value="1"/>
</dbReference>
<dbReference type="GO" id="GO:0030133">
    <property type="term" value="C:transport vesicle"/>
    <property type="evidence" value="ECO:0007669"/>
    <property type="project" value="InterPro"/>
</dbReference>
<evidence type="ECO:0000256" key="2">
    <source>
        <dbReference type="ARBA" id="ARBA00019580"/>
    </source>
</evidence>
<accession>A0A9P0BGC4</accession>
<proteinExistence type="inferred from homology"/>